<dbReference type="PRINTS" id="PR00988">
    <property type="entry name" value="URIDINKINASE"/>
</dbReference>
<dbReference type="GO" id="GO:0005524">
    <property type="term" value="F:ATP binding"/>
    <property type="evidence" value="ECO:0007669"/>
    <property type="project" value="InterPro"/>
</dbReference>
<evidence type="ECO:0000259" key="2">
    <source>
        <dbReference type="Pfam" id="PF00485"/>
    </source>
</evidence>
<evidence type="ECO:0000256" key="1">
    <source>
        <dbReference type="SAM" id="MobiDB-lite"/>
    </source>
</evidence>
<dbReference type="EMBL" id="FQVN01000006">
    <property type="protein sequence ID" value="SHG13700.1"/>
    <property type="molecule type" value="Genomic_DNA"/>
</dbReference>
<evidence type="ECO:0000313" key="4">
    <source>
        <dbReference type="Proteomes" id="UP000184501"/>
    </source>
</evidence>
<gene>
    <name evidence="3" type="ORF">SAMN05444320_106506</name>
</gene>
<reference evidence="3 4" key="1">
    <citation type="submission" date="2016-11" db="EMBL/GenBank/DDBJ databases">
        <authorList>
            <person name="Jaros S."/>
            <person name="Januszkiewicz K."/>
            <person name="Wedrychowicz H."/>
        </authorList>
    </citation>
    <scope>NUCLEOTIDE SEQUENCE [LARGE SCALE GENOMIC DNA]</scope>
    <source>
        <strain evidence="3 4">DSM 44523</strain>
    </source>
</reference>
<feature type="compositionally biased region" description="Low complexity" evidence="1">
    <location>
        <begin position="203"/>
        <end position="213"/>
    </location>
</feature>
<dbReference type="STRING" id="2017.SAMN05444320_106506"/>
<dbReference type="InterPro" id="IPR027417">
    <property type="entry name" value="P-loop_NTPase"/>
</dbReference>
<name>A0A1M5HCL0_STRHI</name>
<protein>
    <submittedName>
        <fullName evidence="3">Uridine kinase</fullName>
    </submittedName>
</protein>
<proteinExistence type="predicted"/>
<dbReference type="GO" id="GO:0016301">
    <property type="term" value="F:kinase activity"/>
    <property type="evidence" value="ECO:0007669"/>
    <property type="project" value="UniProtKB-KW"/>
</dbReference>
<keyword evidence="3" id="KW-0808">Transferase</keyword>
<feature type="domain" description="Phosphoribulokinase/uridine kinase" evidence="2">
    <location>
        <begin position="11"/>
        <end position="151"/>
    </location>
</feature>
<keyword evidence="3" id="KW-0418">Kinase</keyword>
<dbReference type="AlphaFoldDB" id="A0A1M5HCL0"/>
<keyword evidence="4" id="KW-1185">Reference proteome</keyword>
<feature type="region of interest" description="Disordered" evidence="1">
    <location>
        <begin position="203"/>
        <end position="250"/>
    </location>
</feature>
<sequence length="250" mass="26861">MPSPAVNARVVLLAGPSGSGKSTLASRLGWPVLRLDDFYRDGDDPLLPRDAEGRVDWDDPDAWSVDDAFAAIAELCASGAVDAPVYEIGEDRRVATRELRLDGAPVFFAEGLFADRLVGRCREAGLLADAVVLAPRASVTFVRRFVRDVSEARKPVPVLLRRGLRLWREHMSVVERCVRAGMRRCVPHDVASELVELRTELTAAPQPAQPANPVDLREPAGPAGMASAALEPGVSGRNAAGPIGDRLVNS</sequence>
<evidence type="ECO:0000313" key="3">
    <source>
        <dbReference type="EMBL" id="SHG13700.1"/>
    </source>
</evidence>
<dbReference type="Pfam" id="PF00485">
    <property type="entry name" value="PRK"/>
    <property type="match status" value="1"/>
</dbReference>
<dbReference type="InterPro" id="IPR006083">
    <property type="entry name" value="PRK/URK"/>
</dbReference>
<dbReference type="Gene3D" id="3.40.50.300">
    <property type="entry name" value="P-loop containing nucleotide triphosphate hydrolases"/>
    <property type="match status" value="1"/>
</dbReference>
<organism evidence="3 4">
    <name type="scientific">Streptoalloteichus hindustanus</name>
    <dbReference type="NCBI Taxonomy" id="2017"/>
    <lineage>
        <taxon>Bacteria</taxon>
        <taxon>Bacillati</taxon>
        <taxon>Actinomycetota</taxon>
        <taxon>Actinomycetes</taxon>
        <taxon>Pseudonocardiales</taxon>
        <taxon>Pseudonocardiaceae</taxon>
        <taxon>Streptoalloteichus</taxon>
    </lineage>
</organism>
<dbReference type="SUPFAM" id="SSF52540">
    <property type="entry name" value="P-loop containing nucleoside triphosphate hydrolases"/>
    <property type="match status" value="1"/>
</dbReference>
<dbReference type="Proteomes" id="UP000184501">
    <property type="component" value="Unassembled WGS sequence"/>
</dbReference>
<accession>A0A1M5HCL0</accession>
<dbReference type="RefSeq" id="WP_234995821.1">
    <property type="nucleotide sequence ID" value="NZ_FQVN01000006.1"/>
</dbReference>